<feature type="binding site" evidence="5">
    <location>
        <position position="146"/>
    </location>
    <ligand>
        <name>FAD</name>
        <dbReference type="ChEBI" id="CHEBI:57692"/>
    </ligand>
</feature>
<evidence type="ECO:0000256" key="3">
    <source>
        <dbReference type="ARBA" id="ARBA00022630"/>
    </source>
</evidence>
<name>A0AAJ7X800_PETMA</name>
<dbReference type="PANTHER" id="PTHR11552">
    <property type="entry name" value="GLUCOSE-METHANOL-CHOLINE GMC OXIDOREDUCTASE"/>
    <property type="match status" value="1"/>
</dbReference>
<protein>
    <submittedName>
        <fullName evidence="11">Choline dehydrogenase, mitochondrial-like</fullName>
    </submittedName>
</protein>
<dbReference type="InterPro" id="IPR000172">
    <property type="entry name" value="GMC_OxRdtase_N"/>
</dbReference>
<dbReference type="AlphaFoldDB" id="A0AAJ7X800"/>
<gene>
    <name evidence="11" type="primary">LOC116950745</name>
</gene>
<reference evidence="11" key="1">
    <citation type="submission" date="2025-08" db="UniProtKB">
        <authorList>
            <consortium name="RefSeq"/>
        </authorList>
    </citation>
    <scope>IDENTIFICATION</scope>
    <source>
        <tissue evidence="11">Sperm</tissue>
    </source>
</reference>
<dbReference type="Gene3D" id="3.50.50.60">
    <property type="entry name" value="FAD/NAD(P)-binding domain"/>
    <property type="match status" value="1"/>
</dbReference>
<accession>A0AAJ7X800</accession>
<feature type="binding site" evidence="5">
    <location>
        <position position="150"/>
    </location>
    <ligand>
        <name>FAD</name>
        <dbReference type="ChEBI" id="CHEBI:57692"/>
    </ligand>
</feature>
<dbReference type="InterPro" id="IPR012132">
    <property type="entry name" value="GMC_OxRdtase"/>
</dbReference>
<evidence type="ECO:0000259" key="8">
    <source>
        <dbReference type="PROSITE" id="PS00623"/>
    </source>
</evidence>
<evidence type="ECO:0000313" key="10">
    <source>
        <dbReference type="Proteomes" id="UP001318040"/>
    </source>
</evidence>
<feature type="domain" description="Glucose-methanol-choline oxidoreductase N-terminal" evidence="8">
    <location>
        <begin position="144"/>
        <end position="167"/>
    </location>
</feature>
<dbReference type="PANTHER" id="PTHR11552:SF147">
    <property type="entry name" value="CHOLINE DEHYDROGENASE, MITOCHONDRIAL"/>
    <property type="match status" value="1"/>
</dbReference>
<evidence type="ECO:0000259" key="9">
    <source>
        <dbReference type="PROSITE" id="PS00624"/>
    </source>
</evidence>
<feature type="domain" description="Glucose-methanol-choline oxidoreductase N-terminal" evidence="9">
    <location>
        <begin position="317"/>
        <end position="331"/>
    </location>
</feature>
<dbReference type="PIRSF" id="PIRSF000137">
    <property type="entry name" value="Alcohol_oxidase"/>
    <property type="match status" value="1"/>
</dbReference>
<feature type="chain" id="PRO_5042615138" evidence="7">
    <location>
        <begin position="29"/>
        <end position="612"/>
    </location>
</feature>
<dbReference type="GO" id="GO:0050660">
    <property type="term" value="F:flavin adenine dinucleotide binding"/>
    <property type="evidence" value="ECO:0007669"/>
    <property type="project" value="InterPro"/>
</dbReference>
<dbReference type="Proteomes" id="UP001318040">
    <property type="component" value="Chromosome 40"/>
</dbReference>
<proteinExistence type="inferred from homology"/>
<dbReference type="Pfam" id="PF00732">
    <property type="entry name" value="GMC_oxred_N"/>
    <property type="match status" value="1"/>
</dbReference>
<dbReference type="InterPro" id="IPR036188">
    <property type="entry name" value="FAD/NAD-bd_sf"/>
</dbReference>
<organism evidence="10 11">
    <name type="scientific">Petromyzon marinus</name>
    <name type="common">Sea lamprey</name>
    <dbReference type="NCBI Taxonomy" id="7757"/>
    <lineage>
        <taxon>Eukaryota</taxon>
        <taxon>Metazoa</taxon>
        <taxon>Chordata</taxon>
        <taxon>Craniata</taxon>
        <taxon>Vertebrata</taxon>
        <taxon>Cyclostomata</taxon>
        <taxon>Hyperoartia</taxon>
        <taxon>Petromyzontiformes</taxon>
        <taxon>Petromyzontidae</taxon>
        <taxon>Petromyzon</taxon>
    </lineage>
</organism>
<evidence type="ECO:0000256" key="7">
    <source>
        <dbReference type="SAM" id="SignalP"/>
    </source>
</evidence>
<evidence type="ECO:0000256" key="5">
    <source>
        <dbReference type="PIRSR" id="PIRSR000137-2"/>
    </source>
</evidence>
<dbReference type="PROSITE" id="PS00623">
    <property type="entry name" value="GMC_OXRED_1"/>
    <property type="match status" value="1"/>
</dbReference>
<dbReference type="RefSeq" id="XP_032824661.1">
    <property type="nucleotide sequence ID" value="XM_032968770.1"/>
</dbReference>
<dbReference type="Gene3D" id="3.30.560.10">
    <property type="entry name" value="Glucose Oxidase, domain 3"/>
    <property type="match status" value="1"/>
</dbReference>
<evidence type="ECO:0000313" key="11">
    <source>
        <dbReference type="RefSeq" id="XP_032824661.1"/>
    </source>
</evidence>
<dbReference type="NCBIfam" id="NF002550">
    <property type="entry name" value="PRK02106.1"/>
    <property type="match status" value="1"/>
</dbReference>
<sequence length="612" mass="66345">MIHRGRLPSGCATLPLLLSLRHWGSVRGGPLLPRSLAPLPARRLHSAGGPLGSDGGGSHYSHVVVGAGSAGCVMAGRLSEDAASRVLLLEAGPRDTVLGSKRLAWHIHMPAGLSKVLHNSKYAVHYYTEPQEHLGGRSLLWPRGRVWGGTSSMNGMIYIRGHALDYDGWEQEHGASGWSYANCLPYFRRAQSHALGPDEYRGGDGPLRVSRVPTQSPLHVAFLEAASQAGHALNEDMNGFRQEGFGWYDLTIHQGKRWSSACAYLHPALSRPNLEVRDGAVATRVLFRGERAVGVEVLRGGVKEQVFAEREVILCGGAINSPQLLLLSGIGPEKHLKQVGIPVLVNSPGVGRNLQDHLNVSVKQRCAQPLTAYTAQKPHNMIRTGLAWMLTSTGPAVTAHIDTGGFVRSEPGVRHPDLQFHFIPGEVINHFQENSTMEAFQVSVCALRPQSRGWVELKSTNPLDAPLIQPNYLSTDRDVWEMRRCVEVARDVVSQRAFGPYRSGEVAPGPGVKTAAEVDAWVRTQAETTYHPCGTCRMGGREDAAAVVDEFARVRGVSGLRVVDASVFPSVPSGNTNAPTIMVAERVADLVRGRETLPPSHVPVYVAGDDRQ</sequence>
<dbReference type="SUPFAM" id="SSF54373">
    <property type="entry name" value="FAD-linked reductases, C-terminal domain"/>
    <property type="match status" value="1"/>
</dbReference>
<evidence type="ECO:0000256" key="1">
    <source>
        <dbReference type="ARBA" id="ARBA00001974"/>
    </source>
</evidence>
<keyword evidence="4 5" id="KW-0274">FAD</keyword>
<feature type="signal peptide" evidence="7">
    <location>
        <begin position="1"/>
        <end position="28"/>
    </location>
</feature>
<dbReference type="GO" id="GO:0008812">
    <property type="term" value="F:choline dehydrogenase activity"/>
    <property type="evidence" value="ECO:0007669"/>
    <property type="project" value="TreeGrafter"/>
</dbReference>
<dbReference type="PROSITE" id="PS00624">
    <property type="entry name" value="GMC_OXRED_2"/>
    <property type="match status" value="1"/>
</dbReference>
<dbReference type="KEGG" id="pmrn:116950745"/>
<comment type="cofactor">
    <cofactor evidence="1 5">
        <name>FAD</name>
        <dbReference type="ChEBI" id="CHEBI:57692"/>
    </cofactor>
</comment>
<dbReference type="GO" id="GO:0005743">
    <property type="term" value="C:mitochondrial inner membrane"/>
    <property type="evidence" value="ECO:0007669"/>
    <property type="project" value="TreeGrafter"/>
</dbReference>
<dbReference type="SUPFAM" id="SSF51905">
    <property type="entry name" value="FAD/NAD(P)-binding domain"/>
    <property type="match status" value="1"/>
</dbReference>
<evidence type="ECO:0000256" key="2">
    <source>
        <dbReference type="ARBA" id="ARBA00010790"/>
    </source>
</evidence>
<dbReference type="Pfam" id="PF05199">
    <property type="entry name" value="GMC_oxred_C"/>
    <property type="match status" value="1"/>
</dbReference>
<comment type="similarity">
    <text evidence="2 6">Belongs to the GMC oxidoreductase family.</text>
</comment>
<keyword evidence="3 6" id="KW-0285">Flavoprotein</keyword>
<keyword evidence="10" id="KW-1185">Reference proteome</keyword>
<evidence type="ECO:0000256" key="4">
    <source>
        <dbReference type="ARBA" id="ARBA00022827"/>
    </source>
</evidence>
<evidence type="ECO:0000256" key="6">
    <source>
        <dbReference type="RuleBase" id="RU003968"/>
    </source>
</evidence>
<keyword evidence="7" id="KW-0732">Signal</keyword>
<dbReference type="InterPro" id="IPR007867">
    <property type="entry name" value="GMC_OxRtase_C"/>
</dbReference>